<proteinExistence type="predicted"/>
<keyword evidence="1" id="KW-0449">Lipoprotein</keyword>
<dbReference type="Pfam" id="PF12771">
    <property type="entry name" value="SusD-like_2"/>
    <property type="match status" value="2"/>
</dbReference>
<gene>
    <name evidence="1" type="ORF">C5O19_08945</name>
</gene>
<sequence>MKTYYKFSFLLVFSVLFSCKDLTELNVNPNGIQADVANPNLVLTTVLTEAPKLYLNLGFGDISGVMQHTQGDAWFSSRNDYDWAGSQSWTAYYDVLRNNQMVYNRAVDLKYEFHQGVALTMRAFLFGLITDLWGDAPYSNALKGDLGGNEYTMPQYDTQESIYAGVLADLEKANTLLSKAMAEYQGIDASADVIYGGNPAKWRKLANSLALRYYLRISAKSAGTAKTGIEKIVANPTQYPIITEATDDATLAYVGNNAGDSWPSNAVYDASGSNYRRIKMCATLVNAMQAINDPRLGIWAKKVETPLVVDATLPAGTDVIKDGKRYLSPDKVGTTPINTNADYVGLPPSVSALPSSYNLNPTPGQLSYNPHVSYLNDSYKAAKGALLKARLVSAAEVHFILAEAALKGWAAGNAQTHYESAIKASLATWGVASLATTYLANEGVKYKGTLEQLMQQKWMASWTAATESWFDFRRTGLPALTPGPAANRRVLPVRFYYMADEIRINEANAASAINQLQESAYSQADGKNSAWSKSWLLKGTAKPW</sequence>
<dbReference type="PROSITE" id="PS51257">
    <property type="entry name" value="PROKAR_LIPOPROTEIN"/>
    <property type="match status" value="1"/>
</dbReference>
<protein>
    <submittedName>
        <fullName evidence="1">SusD/RagB family nutrient-binding outer membrane lipoprotein</fullName>
    </submittedName>
</protein>
<organism evidence="1 2">
    <name type="scientific">Siphonobacter curvatus</name>
    <dbReference type="NCBI Taxonomy" id="2094562"/>
    <lineage>
        <taxon>Bacteria</taxon>
        <taxon>Pseudomonadati</taxon>
        <taxon>Bacteroidota</taxon>
        <taxon>Cytophagia</taxon>
        <taxon>Cytophagales</taxon>
        <taxon>Cytophagaceae</taxon>
        <taxon>Siphonobacter</taxon>
    </lineage>
</organism>
<keyword evidence="2" id="KW-1185">Reference proteome</keyword>
<dbReference type="InterPro" id="IPR011990">
    <property type="entry name" value="TPR-like_helical_dom_sf"/>
</dbReference>
<dbReference type="Gene3D" id="1.25.40.390">
    <property type="match status" value="1"/>
</dbReference>
<dbReference type="OrthoDB" id="843771at2"/>
<name>A0A2S7IQ28_9BACT</name>
<dbReference type="Proteomes" id="UP000239590">
    <property type="component" value="Unassembled WGS sequence"/>
</dbReference>
<evidence type="ECO:0000313" key="2">
    <source>
        <dbReference type="Proteomes" id="UP000239590"/>
    </source>
</evidence>
<comment type="caution">
    <text evidence="1">The sequence shown here is derived from an EMBL/GenBank/DDBJ whole genome shotgun (WGS) entry which is preliminary data.</text>
</comment>
<dbReference type="EMBL" id="PTRA01000001">
    <property type="protein sequence ID" value="PQA59738.1"/>
    <property type="molecule type" value="Genomic_DNA"/>
</dbReference>
<dbReference type="InterPro" id="IPR041662">
    <property type="entry name" value="SusD-like_2"/>
</dbReference>
<dbReference type="SUPFAM" id="SSF48452">
    <property type="entry name" value="TPR-like"/>
    <property type="match status" value="1"/>
</dbReference>
<dbReference type="RefSeq" id="WP_104711462.1">
    <property type="nucleotide sequence ID" value="NZ_PTRA01000001.1"/>
</dbReference>
<reference evidence="2" key="1">
    <citation type="submission" date="2018-02" db="EMBL/GenBank/DDBJ databases">
        <title>Genome sequencing of Solimonas sp. HR-BB.</title>
        <authorList>
            <person name="Lee Y."/>
            <person name="Jeon C.O."/>
        </authorList>
    </citation>
    <scope>NUCLEOTIDE SEQUENCE [LARGE SCALE GENOMIC DNA]</scope>
    <source>
        <strain evidence="2">HR-U</strain>
    </source>
</reference>
<dbReference type="AlphaFoldDB" id="A0A2S7IQ28"/>
<accession>A0A2S7IQ28</accession>
<evidence type="ECO:0000313" key="1">
    <source>
        <dbReference type="EMBL" id="PQA59738.1"/>
    </source>
</evidence>